<dbReference type="PANTHER" id="PTHR46331:SF2">
    <property type="entry name" value="VALACYCLOVIR HYDROLASE"/>
    <property type="match status" value="1"/>
</dbReference>
<comment type="caution">
    <text evidence="2">The sequence shown here is derived from an EMBL/GenBank/DDBJ whole genome shotgun (WGS) entry which is preliminary data.</text>
</comment>
<keyword evidence="3" id="KW-1185">Reference proteome</keyword>
<dbReference type="Gene3D" id="3.40.50.1820">
    <property type="entry name" value="alpha/beta hydrolase"/>
    <property type="match status" value="1"/>
</dbReference>
<dbReference type="AlphaFoldDB" id="A0A084JJD7"/>
<dbReference type="RefSeq" id="WP_038282980.1">
    <property type="nucleotide sequence ID" value="NZ_JPME01000020.1"/>
</dbReference>
<dbReference type="Proteomes" id="UP000028525">
    <property type="component" value="Unassembled WGS sequence"/>
</dbReference>
<dbReference type="PANTHER" id="PTHR46331">
    <property type="entry name" value="VALACYCLOVIR HYDROLASE"/>
    <property type="match status" value="1"/>
</dbReference>
<evidence type="ECO:0000313" key="3">
    <source>
        <dbReference type="Proteomes" id="UP000028525"/>
    </source>
</evidence>
<dbReference type="STRING" id="29354.IO98_16605"/>
<dbReference type="Pfam" id="PF00561">
    <property type="entry name" value="Abhydrolase_1"/>
    <property type="match status" value="1"/>
</dbReference>
<accession>A0A084JJD7</accession>
<dbReference type="InterPro" id="IPR000073">
    <property type="entry name" value="AB_hydrolase_1"/>
</dbReference>
<proteinExistence type="predicted"/>
<dbReference type="OrthoDB" id="9776303at2"/>
<name>A0A084JJD7_9FIRM</name>
<gene>
    <name evidence="2" type="ORF">IO98_16605</name>
</gene>
<dbReference type="SUPFAM" id="SSF53474">
    <property type="entry name" value="alpha/beta-Hydrolases"/>
    <property type="match status" value="1"/>
</dbReference>
<evidence type="ECO:0000313" key="2">
    <source>
        <dbReference type="EMBL" id="KEZ89071.1"/>
    </source>
</evidence>
<evidence type="ECO:0000259" key="1">
    <source>
        <dbReference type="Pfam" id="PF00561"/>
    </source>
</evidence>
<keyword evidence="2" id="KW-0378">Hydrolase</keyword>
<dbReference type="GO" id="GO:0017171">
    <property type="term" value="F:serine hydrolase activity"/>
    <property type="evidence" value="ECO:0007669"/>
    <property type="project" value="TreeGrafter"/>
</dbReference>
<dbReference type="EMBL" id="JPME01000020">
    <property type="protein sequence ID" value="KEZ89071.1"/>
    <property type="molecule type" value="Genomic_DNA"/>
</dbReference>
<protein>
    <submittedName>
        <fullName evidence="2">Alpha/beta hydrolase</fullName>
    </submittedName>
</protein>
<sequence>MYIEVNGVTLYYEVSGSGPAILLVHGNGEDHSIFNETAELLSEDYTVYALDSRGHGKSSRVKMLGYEVMAEDVAEFVRKLKLEKPCYCGFSDGGIIGILAAVRYPEVFSKMVFCGANAYPQGLKWHWLKFFALQEAINHDPKLLMILREPHITVKELESIPVPVLILAGERDMVRESHTRYLASKIKGSCLKILPGEGHGSYIVHSRKLYYFMKKFLERPIPLEKYI</sequence>
<reference evidence="2 3" key="1">
    <citation type="submission" date="2014-07" db="EMBL/GenBank/DDBJ databases">
        <title>Draft genome of Clostridium celerecrescens 152B isolated from sediments associated with methane hydrate from Krishna Godavari basin.</title>
        <authorList>
            <person name="Honkalas V.S."/>
            <person name="Dabir A.P."/>
            <person name="Arora P."/>
            <person name="Dhakephalkar P.K."/>
        </authorList>
    </citation>
    <scope>NUCLEOTIDE SEQUENCE [LARGE SCALE GENOMIC DNA]</scope>
    <source>
        <strain evidence="2 3">152B</strain>
    </source>
</reference>
<dbReference type="InterPro" id="IPR029058">
    <property type="entry name" value="AB_hydrolase_fold"/>
</dbReference>
<feature type="domain" description="AB hydrolase-1" evidence="1">
    <location>
        <begin position="19"/>
        <end position="119"/>
    </location>
</feature>
<organism evidence="2 3">
    <name type="scientific">Lacrimispora celerecrescens</name>
    <dbReference type="NCBI Taxonomy" id="29354"/>
    <lineage>
        <taxon>Bacteria</taxon>
        <taxon>Bacillati</taxon>
        <taxon>Bacillota</taxon>
        <taxon>Clostridia</taxon>
        <taxon>Lachnospirales</taxon>
        <taxon>Lachnospiraceae</taxon>
        <taxon>Lacrimispora</taxon>
    </lineage>
</organism>